<feature type="domain" description="SIS" evidence="2">
    <location>
        <begin position="33"/>
        <end position="163"/>
    </location>
</feature>
<name>A0AA37F9M4_9ARCH</name>
<evidence type="ECO:0000313" key="3">
    <source>
        <dbReference type="EMBL" id="GGM75997.1"/>
    </source>
</evidence>
<dbReference type="InterPro" id="IPR001347">
    <property type="entry name" value="SIS_dom"/>
</dbReference>
<dbReference type="CDD" id="cd05009">
    <property type="entry name" value="SIS_GlmS_GlmD_2"/>
    <property type="match status" value="1"/>
</dbReference>
<accession>A0AA37F9M4</accession>
<protein>
    <recommendedName>
        <fullName evidence="2">SIS domain-containing protein</fullName>
    </recommendedName>
</protein>
<dbReference type="Gene3D" id="3.40.50.10490">
    <property type="entry name" value="Glucose-6-phosphate isomerase like protein, domain 1"/>
    <property type="match status" value="2"/>
</dbReference>
<reference evidence="3" key="2">
    <citation type="submission" date="2022-09" db="EMBL/GenBank/DDBJ databases">
        <authorList>
            <person name="Sun Q."/>
            <person name="Ohkuma M."/>
        </authorList>
    </citation>
    <scope>NUCLEOTIDE SEQUENCE</scope>
    <source>
        <strain evidence="3">JCM 13583</strain>
    </source>
</reference>
<dbReference type="SUPFAM" id="SSF53697">
    <property type="entry name" value="SIS domain"/>
    <property type="match status" value="1"/>
</dbReference>
<dbReference type="AlphaFoldDB" id="A0AA37F9M4"/>
<sequence length="342" mass="38212">MTDELPPRRSGHPYAMYDMLMDIPNGLRATVSACEDFRLGGDTGQILFTGNGTSYHSALVGSQPADDMRVRCVQAFELERFMRPSGTIIGISHTGKTKSTVDALRKHRGKCRTVGISHYRDSPIIRESDTGLVIGNSPDISLCNTKAFFDNAIASYILTGNALGAWDDWETVSSIISRNIPYLDRLGREMAQGIRVPKRMFVLGAGPNQVSARECAQKLKEATHLHAEGIELEEFNHGCTSVIDQETLVIIFSTPTVEDRVSDIVRACRETDTETLVVNGDGDHSMDVPYIDEMRSPFTYILSVYFFAYHLALRMGINPDYLRFEDERYLRYDSIVFPPGAH</sequence>
<dbReference type="RefSeq" id="WP_188681372.1">
    <property type="nucleotide sequence ID" value="NZ_BMNY01000002.1"/>
</dbReference>
<dbReference type="CDD" id="cd05008">
    <property type="entry name" value="SIS_GlmS_GlmD_1"/>
    <property type="match status" value="1"/>
</dbReference>
<dbReference type="PANTHER" id="PTHR10937:SF0">
    <property type="entry name" value="GLUTAMINE--FRUCTOSE-6-PHOSPHATE TRANSAMINASE (ISOMERIZING)"/>
    <property type="match status" value="1"/>
</dbReference>
<keyword evidence="4" id="KW-1185">Reference proteome</keyword>
<keyword evidence="1" id="KW-0677">Repeat</keyword>
<gene>
    <name evidence="3" type="ORF">GCM10007108_12440</name>
</gene>
<dbReference type="GO" id="GO:0006487">
    <property type="term" value="P:protein N-linked glycosylation"/>
    <property type="evidence" value="ECO:0007669"/>
    <property type="project" value="TreeGrafter"/>
</dbReference>
<proteinExistence type="predicted"/>
<feature type="domain" description="SIS" evidence="2">
    <location>
        <begin position="190"/>
        <end position="322"/>
    </location>
</feature>
<dbReference type="Proteomes" id="UP000632195">
    <property type="component" value="Unassembled WGS sequence"/>
</dbReference>
<dbReference type="EMBL" id="BMNY01000002">
    <property type="protein sequence ID" value="GGM75997.1"/>
    <property type="molecule type" value="Genomic_DNA"/>
</dbReference>
<evidence type="ECO:0000256" key="1">
    <source>
        <dbReference type="ARBA" id="ARBA00022737"/>
    </source>
</evidence>
<comment type="caution">
    <text evidence="3">The sequence shown here is derived from an EMBL/GenBank/DDBJ whole genome shotgun (WGS) entry which is preliminary data.</text>
</comment>
<dbReference type="InterPro" id="IPR035466">
    <property type="entry name" value="GlmS/AgaS_SIS"/>
</dbReference>
<dbReference type="GO" id="GO:0006002">
    <property type="term" value="P:fructose 6-phosphate metabolic process"/>
    <property type="evidence" value="ECO:0007669"/>
    <property type="project" value="TreeGrafter"/>
</dbReference>
<dbReference type="GO" id="GO:0006047">
    <property type="term" value="P:UDP-N-acetylglucosamine metabolic process"/>
    <property type="evidence" value="ECO:0007669"/>
    <property type="project" value="TreeGrafter"/>
</dbReference>
<evidence type="ECO:0000259" key="2">
    <source>
        <dbReference type="PROSITE" id="PS51464"/>
    </source>
</evidence>
<dbReference type="PANTHER" id="PTHR10937">
    <property type="entry name" value="GLUCOSAMINE--FRUCTOSE-6-PHOSPHATE AMINOTRANSFERASE, ISOMERIZING"/>
    <property type="match status" value="1"/>
</dbReference>
<dbReference type="Pfam" id="PF01380">
    <property type="entry name" value="SIS"/>
    <property type="match status" value="2"/>
</dbReference>
<reference evidence="3" key="1">
    <citation type="journal article" date="2014" name="Int. J. Syst. Evol. Microbiol.">
        <title>Complete genome sequence of Corynebacterium casei LMG S-19264T (=DSM 44701T), isolated from a smear-ripened cheese.</title>
        <authorList>
            <consortium name="US DOE Joint Genome Institute (JGI-PGF)"/>
            <person name="Walter F."/>
            <person name="Albersmeier A."/>
            <person name="Kalinowski J."/>
            <person name="Ruckert C."/>
        </authorList>
    </citation>
    <scope>NUCLEOTIDE SEQUENCE</scope>
    <source>
        <strain evidence="3">JCM 13583</strain>
    </source>
</reference>
<dbReference type="GO" id="GO:0004360">
    <property type="term" value="F:glutamine-fructose-6-phosphate transaminase (isomerizing) activity"/>
    <property type="evidence" value="ECO:0007669"/>
    <property type="project" value="TreeGrafter"/>
</dbReference>
<organism evidence="3 4">
    <name type="scientific">Thermogymnomonas acidicola</name>
    <dbReference type="NCBI Taxonomy" id="399579"/>
    <lineage>
        <taxon>Archaea</taxon>
        <taxon>Methanobacteriati</taxon>
        <taxon>Thermoplasmatota</taxon>
        <taxon>Thermoplasmata</taxon>
        <taxon>Thermoplasmatales</taxon>
        <taxon>Thermogymnomonas</taxon>
    </lineage>
</organism>
<dbReference type="InterPro" id="IPR035490">
    <property type="entry name" value="GlmS/FrlB_SIS"/>
</dbReference>
<evidence type="ECO:0000313" key="4">
    <source>
        <dbReference type="Proteomes" id="UP000632195"/>
    </source>
</evidence>
<dbReference type="GO" id="GO:0097367">
    <property type="term" value="F:carbohydrate derivative binding"/>
    <property type="evidence" value="ECO:0007669"/>
    <property type="project" value="InterPro"/>
</dbReference>
<dbReference type="InterPro" id="IPR046348">
    <property type="entry name" value="SIS_dom_sf"/>
</dbReference>
<dbReference type="PROSITE" id="PS51464">
    <property type="entry name" value="SIS"/>
    <property type="match status" value="2"/>
</dbReference>